<evidence type="ECO:0000256" key="8">
    <source>
        <dbReference type="SAM" id="Phobius"/>
    </source>
</evidence>
<comment type="subcellular location">
    <subcellularLocation>
        <location evidence="1">Cell inner membrane</location>
        <topology evidence="1">Multi-pass membrane protein</topology>
    </subcellularLocation>
</comment>
<organism evidence="10 11">
    <name type="scientific">candidate division WWE3 bacterium GW2011_GWC2_41_23</name>
    <dbReference type="NCBI Taxonomy" id="1619123"/>
    <lineage>
        <taxon>Bacteria</taxon>
        <taxon>Katanobacteria</taxon>
    </lineage>
</organism>
<feature type="transmembrane region" description="Helical" evidence="8">
    <location>
        <begin position="221"/>
        <end position="239"/>
    </location>
</feature>
<evidence type="ECO:0000256" key="4">
    <source>
        <dbReference type="ARBA" id="ARBA00022519"/>
    </source>
</evidence>
<dbReference type="PANTHER" id="PTHR30012">
    <property type="entry name" value="GENERAL SECRETION PATHWAY PROTEIN"/>
    <property type="match status" value="1"/>
</dbReference>
<keyword evidence="5 8" id="KW-0812">Transmembrane</keyword>
<proteinExistence type="inferred from homology"/>
<feature type="transmembrane region" description="Helical" evidence="8">
    <location>
        <begin position="273"/>
        <end position="295"/>
    </location>
</feature>
<keyword evidence="6 8" id="KW-1133">Transmembrane helix</keyword>
<keyword evidence="4" id="KW-0997">Cell inner membrane</keyword>
<dbReference type="Proteomes" id="UP000033947">
    <property type="component" value="Unassembled WGS sequence"/>
</dbReference>
<reference evidence="10 11" key="1">
    <citation type="journal article" date="2015" name="Nature">
        <title>rRNA introns, odd ribosomes, and small enigmatic genomes across a large radiation of phyla.</title>
        <authorList>
            <person name="Brown C.T."/>
            <person name="Hug L.A."/>
            <person name="Thomas B.C."/>
            <person name="Sharon I."/>
            <person name="Castelle C.J."/>
            <person name="Singh A."/>
            <person name="Wilkins M.J."/>
            <person name="Williams K.H."/>
            <person name="Banfield J.F."/>
        </authorList>
    </citation>
    <scope>NUCLEOTIDE SEQUENCE [LARGE SCALE GENOMIC DNA]</scope>
</reference>
<evidence type="ECO:0000256" key="7">
    <source>
        <dbReference type="ARBA" id="ARBA00023136"/>
    </source>
</evidence>
<dbReference type="GO" id="GO:0005886">
    <property type="term" value="C:plasma membrane"/>
    <property type="evidence" value="ECO:0007669"/>
    <property type="project" value="UniProtKB-SubCell"/>
</dbReference>
<dbReference type="EMBL" id="LCBB01000003">
    <property type="protein sequence ID" value="KKS03349.1"/>
    <property type="molecule type" value="Genomic_DNA"/>
</dbReference>
<dbReference type="InterPro" id="IPR018076">
    <property type="entry name" value="T2SS_GspF_dom"/>
</dbReference>
<accession>A0A0G0VR26</accession>
<protein>
    <submittedName>
        <fullName evidence="10">Type II secretion system protein</fullName>
    </submittedName>
</protein>
<keyword evidence="7 8" id="KW-0472">Membrane</keyword>
<dbReference type="Pfam" id="PF00482">
    <property type="entry name" value="T2SSF"/>
    <property type="match status" value="2"/>
</dbReference>
<comment type="caution">
    <text evidence="10">The sequence shown here is derived from an EMBL/GenBank/DDBJ whole genome shotgun (WGS) entry which is preliminary data.</text>
</comment>
<feature type="domain" description="Type II secretion system protein GspF" evidence="9">
    <location>
        <begin position="67"/>
        <end position="190"/>
    </location>
</feature>
<feature type="domain" description="Type II secretion system protein GspF" evidence="9">
    <location>
        <begin position="270"/>
        <end position="392"/>
    </location>
</feature>
<name>A0A0G0VR26_UNCKA</name>
<evidence type="ECO:0000256" key="5">
    <source>
        <dbReference type="ARBA" id="ARBA00022692"/>
    </source>
</evidence>
<evidence type="ECO:0000256" key="3">
    <source>
        <dbReference type="ARBA" id="ARBA00022475"/>
    </source>
</evidence>
<feature type="transmembrane region" description="Helical" evidence="8">
    <location>
        <begin position="373"/>
        <end position="394"/>
    </location>
</feature>
<dbReference type="PANTHER" id="PTHR30012:SF0">
    <property type="entry name" value="TYPE II SECRETION SYSTEM PROTEIN F-RELATED"/>
    <property type="match status" value="1"/>
</dbReference>
<evidence type="ECO:0000259" key="9">
    <source>
        <dbReference type="Pfam" id="PF00482"/>
    </source>
</evidence>
<dbReference type="PRINTS" id="PR00812">
    <property type="entry name" value="BCTERIALGSPF"/>
</dbReference>
<evidence type="ECO:0000313" key="11">
    <source>
        <dbReference type="Proteomes" id="UP000033947"/>
    </source>
</evidence>
<feature type="transmembrane region" description="Helical" evidence="8">
    <location>
        <begin position="166"/>
        <end position="189"/>
    </location>
</feature>
<gene>
    <name evidence="10" type="ORF">UU55_C0003G0063</name>
</gene>
<dbReference type="FunFam" id="1.20.81.30:FF:000001">
    <property type="entry name" value="Type II secretion system protein F"/>
    <property type="match status" value="2"/>
</dbReference>
<evidence type="ECO:0000256" key="1">
    <source>
        <dbReference type="ARBA" id="ARBA00004429"/>
    </source>
</evidence>
<comment type="similarity">
    <text evidence="2">Belongs to the GSP F family.</text>
</comment>
<evidence type="ECO:0000256" key="2">
    <source>
        <dbReference type="ARBA" id="ARBA00005745"/>
    </source>
</evidence>
<evidence type="ECO:0000256" key="6">
    <source>
        <dbReference type="ARBA" id="ARBA00022989"/>
    </source>
</evidence>
<dbReference type="InterPro" id="IPR003004">
    <property type="entry name" value="GspF/PilC"/>
</dbReference>
<dbReference type="InterPro" id="IPR042094">
    <property type="entry name" value="T2SS_GspF_sf"/>
</dbReference>
<evidence type="ECO:0000313" key="10">
    <source>
        <dbReference type="EMBL" id="KKS03349.1"/>
    </source>
</evidence>
<dbReference type="AlphaFoldDB" id="A0A0G0VR26"/>
<dbReference type="Gene3D" id="1.20.81.30">
    <property type="entry name" value="Type II secretion system (T2SS), domain F"/>
    <property type="match status" value="2"/>
</dbReference>
<sequence>MAIYTYTAKNMAGKTVGGTVDARTKDLAVSLLKGQGMYVISIQEKKETIFDTFLNFRGVSQTDVVTFTRQFSTMISAGLPISRALEVLAAQTQSQNFKKVIYDILRNVEGGASLSTALGRYPEVFSITYQALVKAGESSGKMDIILKRLADNMEAQRDLNSRFKGAMIYPMVVMIAMVGVFVVLMVFVVPQLAEMYKSMDVELPPVTQLMISTSDFMVKNIILLAIATAAAVLVIRYYAKSEKGKYYMAELVMRLPVFGKINKDKDFAQFSKTLALLINSAVPIVEALGIVSTVMSSPTFRLEVLNAARQVEKGTSLSSFFKSSEHFPPLLSQMANVGEETGKMDEVLDRVATYYEGEVDNKVKGLSAALEPIILVILGVMVGFLIISIITPIYKITQSI</sequence>
<keyword evidence="3" id="KW-1003">Cell membrane</keyword>